<evidence type="ECO:0000313" key="1">
    <source>
        <dbReference type="EMBL" id="CBA29453.1"/>
    </source>
</evidence>
<dbReference type="AlphaFoldDB" id="C9YAS1"/>
<accession>C9YAS1</accession>
<sequence length="68" mass="7208">MPAVASPLIVCDKAAPAFVGGNRLPSSPLVDIQLIRGKPDGMALGVAIEPGAEDLESMRWAFFWAIRS</sequence>
<proteinExistence type="predicted"/>
<protein>
    <submittedName>
        <fullName evidence="1">Uncharacterized protein</fullName>
    </submittedName>
</protein>
<name>C9YAS1_CURXX</name>
<gene>
    <name evidence="1" type="ORF">Csp_A12220</name>
</gene>
<organism evidence="1">
    <name type="scientific">Curvibacter symbiont subsp. Hydra magnipapillata</name>
    <dbReference type="NCBI Taxonomy" id="667019"/>
    <lineage>
        <taxon>Bacteria</taxon>
        <taxon>Pseudomonadati</taxon>
        <taxon>Pseudomonadota</taxon>
        <taxon>Betaproteobacteria</taxon>
        <taxon>Burkholderiales</taxon>
        <taxon>Comamonadaceae</taxon>
        <taxon>Curvibacter</taxon>
    </lineage>
</organism>
<dbReference type="EMBL" id="FN543104">
    <property type="protein sequence ID" value="CBA29453.1"/>
    <property type="molecule type" value="Genomic_DNA"/>
</dbReference>
<reference evidence="1" key="1">
    <citation type="journal article" date="2010" name="Nature">
        <title>The dynamic genome of Hydra.</title>
        <authorList>
            <person name="Chapman J.A."/>
            <person name="Kirkness E.F."/>
            <person name="Simakov O."/>
            <person name="Hampson S.E."/>
            <person name="Mitros T."/>
            <person name="Weinmaier T."/>
            <person name="Rattei T."/>
            <person name="Balasubramanian P.G."/>
            <person name="Borman J."/>
            <person name="Busam D."/>
            <person name="Disbennett K."/>
            <person name="Pfannkoch C."/>
            <person name="Sumin N."/>
            <person name="Sutton G."/>
            <person name="Viswanathan L."/>
            <person name="Walenz B."/>
            <person name="Goodstein D.M."/>
            <person name="Hellsten U."/>
            <person name="Kawashima T."/>
            <person name="Prochnik S.E."/>
            <person name="Putnam N.H."/>
            <person name="Shu S."/>
            <person name="Blumberg B."/>
            <person name="Dana C.E."/>
            <person name="Gee L."/>
            <person name="Kibler D.F."/>
            <person name="Law L."/>
            <person name="Lindgens D."/>
            <person name="Martinez D.E."/>
            <person name="Peng J."/>
            <person name="Wigge P.A."/>
            <person name="Bertulat B."/>
            <person name="Guder C."/>
            <person name="Nakamura Y."/>
            <person name="Ozbek S."/>
            <person name="Watanabe H."/>
            <person name="Khalturin K."/>
            <person name="Hemmrich G."/>
            <person name="Franke A."/>
            <person name="Augustin R."/>
            <person name="Fraune S."/>
            <person name="Hayakawa E."/>
            <person name="Hayakawa S."/>
            <person name="Hirose M."/>
            <person name="Hwang J."/>
            <person name="Ikeo K."/>
            <person name="Nishimiya-Fujisawa C."/>
            <person name="Ogura A."/>
            <person name="Takahashi T."/>
            <person name="Steinmetz P.R."/>
            <person name="Zhang X."/>
            <person name="Aufschnaiter R."/>
            <person name="Eder M.K."/>
            <person name="Gorny A.K."/>
            <person name="Salvenmoser W."/>
            <person name="Heimberg A.M."/>
            <person name="Wheeler B.M."/>
            <person name="Peterson K.J."/>
            <person name="Boettger A."/>
            <person name="Tischler P."/>
            <person name="Wolf A."/>
            <person name="Gojobori T."/>
            <person name="Remington K.A."/>
            <person name="Strausberg R.L."/>
            <person name="Venter J."/>
            <person name="Technau U."/>
            <person name="Hobmayer B."/>
            <person name="Bosch T.C."/>
            <person name="Holstein T.W."/>
            <person name="Fujisawa T."/>
            <person name="Bode H.R."/>
            <person name="David C.N."/>
            <person name="Rokhsar D.S."/>
            <person name="Steele R.E."/>
        </authorList>
    </citation>
    <scope>NUCLEOTIDE SEQUENCE</scope>
</reference>